<gene>
    <name evidence="2" type="ORF">NKR19_g1980</name>
</gene>
<accession>A0AA38VNJ0</accession>
<reference evidence="2" key="1">
    <citation type="submission" date="2022-07" db="EMBL/GenBank/DDBJ databases">
        <title>Fungi with potential for degradation of polypropylene.</title>
        <authorList>
            <person name="Gostincar C."/>
        </authorList>
    </citation>
    <scope>NUCLEOTIDE SEQUENCE</scope>
    <source>
        <strain evidence="2">EXF-13287</strain>
    </source>
</reference>
<name>A0AA38VNJ0_9PEZI</name>
<organism evidence="2 3">
    <name type="scientific">Coniochaeta hoffmannii</name>
    <dbReference type="NCBI Taxonomy" id="91930"/>
    <lineage>
        <taxon>Eukaryota</taxon>
        <taxon>Fungi</taxon>
        <taxon>Dikarya</taxon>
        <taxon>Ascomycota</taxon>
        <taxon>Pezizomycotina</taxon>
        <taxon>Sordariomycetes</taxon>
        <taxon>Sordariomycetidae</taxon>
        <taxon>Coniochaetales</taxon>
        <taxon>Coniochaetaceae</taxon>
        <taxon>Coniochaeta</taxon>
    </lineage>
</organism>
<dbReference type="InterPro" id="IPR021054">
    <property type="entry name" value="Cell_wall_mannoprotein_1"/>
</dbReference>
<evidence type="ECO:0000313" key="2">
    <source>
        <dbReference type="EMBL" id="KAJ9161737.1"/>
    </source>
</evidence>
<dbReference type="Pfam" id="PF12296">
    <property type="entry name" value="HsbA"/>
    <property type="match status" value="1"/>
</dbReference>
<keyword evidence="1" id="KW-0732">Signal</keyword>
<proteinExistence type="predicted"/>
<sequence length="174" mass="18206">MRFTTFLAPLALVASTVTASGATISDAIGVINTVTLELQSKVAGWKGPPDLLGTLPIIAVSTELLKDINNATKTAKASAPLDALEALTVAIAINNLSGSVNSTISTIIARKRDFDKLLLSPVILLNLELEKDATDRLGVALADKVPEELKGAAATLQATIDGYFDNGINAYKLF</sequence>
<feature type="chain" id="PRO_5041321576" description="Antigenic cell wall galactomanno protein" evidence="1">
    <location>
        <begin position="22"/>
        <end position="174"/>
    </location>
</feature>
<dbReference type="PANTHER" id="PTHR38123:SF1">
    <property type="entry name" value="HYDROPHOBIC SURFACE BINDING PROTEIN"/>
    <property type="match status" value="1"/>
</dbReference>
<evidence type="ECO:0008006" key="4">
    <source>
        <dbReference type="Google" id="ProtNLM"/>
    </source>
</evidence>
<feature type="signal peptide" evidence="1">
    <location>
        <begin position="1"/>
        <end position="21"/>
    </location>
</feature>
<dbReference type="PANTHER" id="PTHR38123">
    <property type="entry name" value="CELL WALL SERINE-THREONINE-RICH GALACTOMANNOPROTEIN MP1 (AFU_ORTHOLOGUE AFUA_4G03240)"/>
    <property type="match status" value="1"/>
</dbReference>
<evidence type="ECO:0000256" key="1">
    <source>
        <dbReference type="SAM" id="SignalP"/>
    </source>
</evidence>
<protein>
    <recommendedName>
        <fullName evidence="4">Antigenic cell wall galactomanno protein</fullName>
    </recommendedName>
</protein>
<dbReference type="GO" id="GO:0005576">
    <property type="term" value="C:extracellular region"/>
    <property type="evidence" value="ECO:0007669"/>
    <property type="project" value="TreeGrafter"/>
</dbReference>
<dbReference type="Gene3D" id="1.20.1280.140">
    <property type="match status" value="1"/>
</dbReference>
<dbReference type="Proteomes" id="UP001174691">
    <property type="component" value="Unassembled WGS sequence"/>
</dbReference>
<comment type="caution">
    <text evidence="2">The sequence shown here is derived from an EMBL/GenBank/DDBJ whole genome shotgun (WGS) entry which is preliminary data.</text>
</comment>
<evidence type="ECO:0000313" key="3">
    <source>
        <dbReference type="Proteomes" id="UP001174691"/>
    </source>
</evidence>
<keyword evidence="3" id="KW-1185">Reference proteome</keyword>
<dbReference type="AlphaFoldDB" id="A0AA38VNJ0"/>
<dbReference type="EMBL" id="JANBVN010000019">
    <property type="protein sequence ID" value="KAJ9161737.1"/>
    <property type="molecule type" value="Genomic_DNA"/>
</dbReference>